<gene>
    <name evidence="1" type="ORF">Z520_01286</name>
</gene>
<dbReference type="OrthoDB" id="5403747at2759"/>
<dbReference type="EMBL" id="KN848063">
    <property type="protein sequence ID" value="KIY02821.1"/>
    <property type="molecule type" value="Genomic_DNA"/>
</dbReference>
<protein>
    <recommendedName>
        <fullName evidence="3">BTB domain-containing protein</fullName>
    </recommendedName>
</protein>
<proteinExistence type="predicted"/>
<organism evidence="1 2">
    <name type="scientific">Fonsecaea multimorphosa CBS 102226</name>
    <dbReference type="NCBI Taxonomy" id="1442371"/>
    <lineage>
        <taxon>Eukaryota</taxon>
        <taxon>Fungi</taxon>
        <taxon>Dikarya</taxon>
        <taxon>Ascomycota</taxon>
        <taxon>Pezizomycotina</taxon>
        <taxon>Eurotiomycetes</taxon>
        <taxon>Chaetothyriomycetidae</taxon>
        <taxon>Chaetothyriales</taxon>
        <taxon>Herpotrichiellaceae</taxon>
        <taxon>Fonsecaea</taxon>
    </lineage>
</organism>
<evidence type="ECO:0000313" key="2">
    <source>
        <dbReference type="Proteomes" id="UP000053411"/>
    </source>
</evidence>
<dbReference type="VEuPathDB" id="FungiDB:Z520_01286"/>
<keyword evidence="2" id="KW-1185">Reference proteome</keyword>
<sequence length="308" mass="34832">MSEGAQNKILSKLTSHEQDVLIAFLSNLKPGAQPNVEVDYDGLATALRLSSRISAHDAWKGVQKKLFGDAKPSLVLGPRSKAKSEALIPKTCTSFTSPVVALWFLSETHKLSIHRDMLLEIPYFEDELDAVSPQETSVRILRFPEHSQTTGEQLVRWLYYKELPEDIHEVSHLEGQDASAANRRVFDSYLLATELGMEDWANHLINLFAAFRPKEIPLFSVFRELHDEIHGSMKHLVMTMCALLVRDHGMRSDTCATVKDFTDKVKVNGEFAVDLIEHMHVLGQRSLEDITKADKCAWHTHVRTEKCS</sequence>
<dbReference type="GeneID" id="27707032"/>
<reference evidence="1 2" key="1">
    <citation type="submission" date="2015-01" db="EMBL/GenBank/DDBJ databases">
        <title>The Genome Sequence of Fonsecaea multimorphosa CBS 102226.</title>
        <authorList>
            <consortium name="The Broad Institute Genomics Platform"/>
            <person name="Cuomo C."/>
            <person name="de Hoog S."/>
            <person name="Gorbushina A."/>
            <person name="Stielow B."/>
            <person name="Teixiera M."/>
            <person name="Abouelleil A."/>
            <person name="Chapman S.B."/>
            <person name="Priest M."/>
            <person name="Young S.K."/>
            <person name="Wortman J."/>
            <person name="Nusbaum C."/>
            <person name="Birren B."/>
        </authorList>
    </citation>
    <scope>NUCLEOTIDE SEQUENCE [LARGE SCALE GENOMIC DNA]</scope>
    <source>
        <strain evidence="1 2">CBS 102226</strain>
    </source>
</reference>
<evidence type="ECO:0008006" key="3">
    <source>
        <dbReference type="Google" id="ProtNLM"/>
    </source>
</evidence>
<name>A0A0D2HLQ2_9EURO</name>
<accession>A0A0D2HLQ2</accession>
<evidence type="ECO:0000313" key="1">
    <source>
        <dbReference type="EMBL" id="KIY02821.1"/>
    </source>
</evidence>
<dbReference type="RefSeq" id="XP_016636943.1">
    <property type="nucleotide sequence ID" value="XM_016771804.1"/>
</dbReference>
<dbReference type="AlphaFoldDB" id="A0A0D2HLQ2"/>
<dbReference type="Proteomes" id="UP000053411">
    <property type="component" value="Unassembled WGS sequence"/>
</dbReference>